<dbReference type="EMBL" id="JAHQCX010000006">
    <property type="protein sequence ID" value="MBU9726566.1"/>
    <property type="molecule type" value="Genomic_DNA"/>
</dbReference>
<feature type="transmembrane region" description="Helical" evidence="6">
    <location>
        <begin position="244"/>
        <end position="262"/>
    </location>
</feature>
<feature type="transmembrane region" description="Helical" evidence="6">
    <location>
        <begin position="212"/>
        <end position="232"/>
    </location>
</feature>
<feature type="transmembrane region" description="Helical" evidence="6">
    <location>
        <begin position="293"/>
        <end position="312"/>
    </location>
</feature>
<evidence type="ECO:0000313" key="8">
    <source>
        <dbReference type="Proteomes" id="UP001314681"/>
    </source>
</evidence>
<evidence type="ECO:0000256" key="2">
    <source>
        <dbReference type="ARBA" id="ARBA00022475"/>
    </source>
</evidence>
<protein>
    <submittedName>
        <fullName evidence="7">ABC transporter permease</fullName>
    </submittedName>
</protein>
<evidence type="ECO:0000256" key="5">
    <source>
        <dbReference type="ARBA" id="ARBA00023136"/>
    </source>
</evidence>
<evidence type="ECO:0000313" key="7">
    <source>
        <dbReference type="EMBL" id="MBU9726566.1"/>
    </source>
</evidence>
<organism evidence="7 8">
    <name type="scientific">Diplocloster modestus</name>
    <dbReference type="NCBI Taxonomy" id="2850322"/>
    <lineage>
        <taxon>Bacteria</taxon>
        <taxon>Bacillati</taxon>
        <taxon>Bacillota</taxon>
        <taxon>Clostridia</taxon>
        <taxon>Lachnospirales</taxon>
        <taxon>Lachnospiraceae</taxon>
        <taxon>Diplocloster</taxon>
    </lineage>
</organism>
<keyword evidence="3 6" id="KW-0812">Transmembrane</keyword>
<gene>
    <name evidence="7" type="ORF">KTH90_11125</name>
</gene>
<dbReference type="Pfam" id="PF02653">
    <property type="entry name" value="BPD_transp_2"/>
    <property type="match status" value="1"/>
</dbReference>
<keyword evidence="2" id="KW-1003">Cell membrane</keyword>
<evidence type="ECO:0000256" key="1">
    <source>
        <dbReference type="ARBA" id="ARBA00004651"/>
    </source>
</evidence>
<proteinExistence type="predicted"/>
<keyword evidence="8" id="KW-1185">Reference proteome</keyword>
<dbReference type="InterPro" id="IPR001851">
    <property type="entry name" value="ABC_transp_permease"/>
</dbReference>
<feature type="transmembrane region" description="Helical" evidence="6">
    <location>
        <begin position="93"/>
        <end position="111"/>
    </location>
</feature>
<name>A0ABS6K7Y0_9FIRM</name>
<dbReference type="CDD" id="cd06579">
    <property type="entry name" value="TM_PBP1_transp_AraH_like"/>
    <property type="match status" value="1"/>
</dbReference>
<reference evidence="7 8" key="1">
    <citation type="submission" date="2021-06" db="EMBL/GenBank/DDBJ databases">
        <title>Description of novel taxa of the family Lachnospiraceae.</title>
        <authorList>
            <person name="Chaplin A.V."/>
            <person name="Sokolova S.R."/>
            <person name="Pikina A.P."/>
            <person name="Korzhanova M."/>
            <person name="Belova V."/>
            <person name="Korostin D."/>
            <person name="Efimov B.A."/>
        </authorList>
    </citation>
    <scope>NUCLEOTIDE SEQUENCE [LARGE SCALE GENOMIC DNA]</scope>
    <source>
        <strain evidence="7 8">ASD4241</strain>
    </source>
</reference>
<accession>A0ABS6K7Y0</accession>
<evidence type="ECO:0000256" key="3">
    <source>
        <dbReference type="ARBA" id="ARBA00022692"/>
    </source>
</evidence>
<keyword evidence="5 6" id="KW-0472">Membrane</keyword>
<comment type="caution">
    <text evidence="7">The sequence shown here is derived from an EMBL/GenBank/DDBJ whole genome shotgun (WGS) entry which is preliminary data.</text>
</comment>
<feature type="transmembrane region" description="Helical" evidence="6">
    <location>
        <begin position="45"/>
        <end position="63"/>
    </location>
</feature>
<feature type="transmembrane region" description="Helical" evidence="6">
    <location>
        <begin position="16"/>
        <end position="39"/>
    </location>
</feature>
<feature type="transmembrane region" description="Helical" evidence="6">
    <location>
        <begin position="162"/>
        <end position="183"/>
    </location>
</feature>
<comment type="subcellular location">
    <subcellularLocation>
        <location evidence="1">Cell membrane</location>
        <topology evidence="1">Multi-pass membrane protein</topology>
    </subcellularLocation>
</comment>
<dbReference type="RefSeq" id="WP_158352486.1">
    <property type="nucleotide sequence ID" value="NZ_JAHQCX010000006.1"/>
</dbReference>
<evidence type="ECO:0000256" key="6">
    <source>
        <dbReference type="SAM" id="Phobius"/>
    </source>
</evidence>
<dbReference type="PANTHER" id="PTHR32196">
    <property type="entry name" value="ABC TRANSPORTER PERMEASE PROTEIN YPHD-RELATED-RELATED"/>
    <property type="match status" value="1"/>
</dbReference>
<keyword evidence="4 6" id="KW-1133">Transmembrane helix</keyword>
<feature type="transmembrane region" description="Helical" evidence="6">
    <location>
        <begin position="123"/>
        <end position="142"/>
    </location>
</feature>
<dbReference type="Proteomes" id="UP001314681">
    <property type="component" value="Unassembled WGS sequence"/>
</dbReference>
<evidence type="ECO:0000256" key="4">
    <source>
        <dbReference type="ARBA" id="ARBA00022989"/>
    </source>
</evidence>
<sequence>MRENSMVKKVFSSKEVGILIPWILICVITSIANPAFISFNNVINLLRSVSITLIGSIGVTFVLISGQLDLSVGSIMGLAGLVTGMFLDKYQAPVWLAILAGLFAAALVGLFNSVIITKFKIPALIVTLGSMYIGRGIINVISKGVPFGSFPENFKQLGQGTFLGVPYSVYIAFLIMAVGAFALKYTVYGRSTMAIGGNMETARVSGIHIGRIVTLTYVISAVCAGIAGILTASRLSSAQANAGTGWEMTIVSAVVIGGTSMYGGSGSIVGTLIGVAIMETLTVAMTMLRVDAYWQKVVVGAIIIIAVGIDTYRRSKAASDKG</sequence>